<evidence type="ECO:0000313" key="2">
    <source>
        <dbReference type="EMBL" id="CAI9551723.1"/>
    </source>
</evidence>
<dbReference type="Proteomes" id="UP001162483">
    <property type="component" value="Unassembled WGS sequence"/>
</dbReference>
<evidence type="ECO:0000256" key="1">
    <source>
        <dbReference type="SAM" id="MobiDB-lite"/>
    </source>
</evidence>
<feature type="compositionally biased region" description="Low complexity" evidence="1">
    <location>
        <begin position="21"/>
        <end position="34"/>
    </location>
</feature>
<accession>A0ABN9BVJ8</accession>
<feature type="compositionally biased region" description="Basic and acidic residues" evidence="1">
    <location>
        <begin position="1"/>
        <end position="20"/>
    </location>
</feature>
<comment type="caution">
    <text evidence="2">The sequence shown here is derived from an EMBL/GenBank/DDBJ whole genome shotgun (WGS) entry which is preliminary data.</text>
</comment>
<reference evidence="2" key="1">
    <citation type="submission" date="2023-05" db="EMBL/GenBank/DDBJ databases">
        <authorList>
            <person name="Stuckert A."/>
        </authorList>
    </citation>
    <scope>NUCLEOTIDE SEQUENCE</scope>
</reference>
<organism evidence="2 3">
    <name type="scientific">Staurois parvus</name>
    <dbReference type="NCBI Taxonomy" id="386267"/>
    <lineage>
        <taxon>Eukaryota</taxon>
        <taxon>Metazoa</taxon>
        <taxon>Chordata</taxon>
        <taxon>Craniata</taxon>
        <taxon>Vertebrata</taxon>
        <taxon>Euteleostomi</taxon>
        <taxon>Amphibia</taxon>
        <taxon>Batrachia</taxon>
        <taxon>Anura</taxon>
        <taxon>Neobatrachia</taxon>
        <taxon>Ranoidea</taxon>
        <taxon>Ranidae</taxon>
        <taxon>Staurois</taxon>
    </lineage>
</organism>
<name>A0ABN9BVJ8_9NEOB</name>
<proteinExistence type="predicted"/>
<protein>
    <submittedName>
        <fullName evidence="2">Uncharacterized protein</fullName>
    </submittedName>
</protein>
<feature type="region of interest" description="Disordered" evidence="1">
    <location>
        <begin position="1"/>
        <end position="40"/>
    </location>
</feature>
<keyword evidence="3" id="KW-1185">Reference proteome</keyword>
<gene>
    <name evidence="2" type="ORF">SPARVUS_LOCUS3781131</name>
</gene>
<evidence type="ECO:0000313" key="3">
    <source>
        <dbReference type="Proteomes" id="UP001162483"/>
    </source>
</evidence>
<dbReference type="EMBL" id="CATNWA010006250">
    <property type="protein sequence ID" value="CAI9551723.1"/>
    <property type="molecule type" value="Genomic_DNA"/>
</dbReference>
<sequence>MRHCKTDSYKHGSQKQRHDGTCSSPTSGGPSCDTRAGGEY</sequence>